<organism evidence="1">
    <name type="scientific">uncultured microorganism</name>
    <dbReference type="NCBI Taxonomy" id="358574"/>
    <lineage>
        <taxon>unclassified sequences</taxon>
        <taxon>environmental samples</taxon>
    </lineage>
</organism>
<dbReference type="InterPro" id="IPR006530">
    <property type="entry name" value="YD"/>
</dbReference>
<accession>F8UH84</accession>
<evidence type="ECO:0008006" key="2">
    <source>
        <dbReference type="Google" id="ProtNLM"/>
    </source>
</evidence>
<dbReference type="Gene3D" id="2.180.10.10">
    <property type="entry name" value="RHS repeat-associated core"/>
    <property type="match status" value="1"/>
</dbReference>
<gene>
    <name evidence="1" type="ORF">LDC_03646</name>
</gene>
<reference evidence="1" key="1">
    <citation type="submission" date="2011-04" db="EMBL/GenBank/DDBJ databases">
        <title>Taxonomic and functional metagenomic profiling of the microbial community in the anoxic sediment of a brackish shallow lake (Laguna de Carrizo Central Spain).</title>
        <authorList>
            <consortium name="CONSOLIDER consortium CSD2007-00005"/>
            <person name="Guazzaroni M.-E."/>
            <person name="Richter M."/>
            <person name="Garcia-Salamanca A."/>
            <person name="Yarza P."/>
            <person name="Ferrer M."/>
        </authorList>
    </citation>
    <scope>NUCLEOTIDE SEQUENCE</scope>
</reference>
<evidence type="ECO:0000313" key="1">
    <source>
        <dbReference type="EMBL" id="AEI30391.1"/>
    </source>
</evidence>
<name>F8UH84_9ZZZZ</name>
<dbReference type="AlphaFoldDB" id="F8UH84"/>
<feature type="non-terminal residue" evidence="1">
    <location>
        <position position="1"/>
    </location>
</feature>
<feature type="non-terminal residue" evidence="1">
    <location>
        <position position="181"/>
    </location>
</feature>
<dbReference type="NCBIfam" id="TIGR01643">
    <property type="entry name" value="YD_repeat_2x"/>
    <property type="match status" value="1"/>
</dbReference>
<sequence>TLSRTNETDFTTTTRYRYDANTGLLKLKVEQEGDANEVFTTYPDYDNFGNPEQIEVSPDSVNGRNIFYEYDDTGRMVTKVINELEHYTEFTNDYGLGVVIQTEDHNELVTEYTYDEFGRKTRTDFPDGTWTNTLSDWAIDGNQLYYVKSSAGGKGDLIKYFDKLGREILSKTVNVNGDSVF</sequence>
<proteinExistence type="predicted"/>
<dbReference type="EMBL" id="JF805093">
    <property type="protein sequence ID" value="AEI30391.1"/>
    <property type="molecule type" value="Genomic_DNA"/>
</dbReference>
<protein>
    <recommendedName>
        <fullName evidence="2">Rhs family protein</fullName>
    </recommendedName>
</protein>